<keyword evidence="2" id="KW-0812">Transmembrane</keyword>
<sequence length="89" mass="8561">MAGVVLAHMTTGFGSYILPSEDGFRTVLAVGAGAALLGFLVAAFVPRQRGAAALGEPVTAEAGMGAGSGMGAGAGAEEPAVLGAEEKQA</sequence>
<evidence type="ECO:0000313" key="4">
    <source>
        <dbReference type="Proteomes" id="UP000608955"/>
    </source>
</evidence>
<dbReference type="AlphaFoldDB" id="A0A918Y5Y5"/>
<feature type="transmembrane region" description="Helical" evidence="2">
    <location>
        <begin position="23"/>
        <end position="45"/>
    </location>
</feature>
<protein>
    <submittedName>
        <fullName evidence="3">Uncharacterized protein</fullName>
    </submittedName>
</protein>
<evidence type="ECO:0000256" key="1">
    <source>
        <dbReference type="SAM" id="MobiDB-lite"/>
    </source>
</evidence>
<evidence type="ECO:0000313" key="3">
    <source>
        <dbReference type="EMBL" id="GHD91364.1"/>
    </source>
</evidence>
<comment type="caution">
    <text evidence="3">The sequence shown here is derived from an EMBL/GenBank/DDBJ whole genome shotgun (WGS) entry which is preliminary data.</text>
</comment>
<keyword evidence="2" id="KW-1133">Transmembrane helix</keyword>
<organism evidence="3 4">
    <name type="scientific">Streptomyces naganishii JCM 4654</name>
    <dbReference type="NCBI Taxonomy" id="1306179"/>
    <lineage>
        <taxon>Bacteria</taxon>
        <taxon>Bacillati</taxon>
        <taxon>Actinomycetota</taxon>
        <taxon>Actinomycetes</taxon>
        <taxon>Kitasatosporales</taxon>
        <taxon>Streptomycetaceae</taxon>
        <taxon>Streptomyces</taxon>
    </lineage>
</organism>
<accession>A0A918Y5Y5</accession>
<feature type="region of interest" description="Disordered" evidence="1">
    <location>
        <begin position="66"/>
        <end position="89"/>
    </location>
</feature>
<name>A0A918Y5Y5_9ACTN</name>
<proteinExistence type="predicted"/>
<keyword evidence="2" id="KW-0472">Membrane</keyword>
<reference evidence="3" key="1">
    <citation type="journal article" date="2014" name="Int. J. Syst. Evol. Microbiol.">
        <title>Complete genome sequence of Corynebacterium casei LMG S-19264T (=DSM 44701T), isolated from a smear-ripened cheese.</title>
        <authorList>
            <consortium name="US DOE Joint Genome Institute (JGI-PGF)"/>
            <person name="Walter F."/>
            <person name="Albersmeier A."/>
            <person name="Kalinowski J."/>
            <person name="Ruckert C."/>
        </authorList>
    </citation>
    <scope>NUCLEOTIDE SEQUENCE</scope>
    <source>
        <strain evidence="3">JCM 4654</strain>
    </source>
</reference>
<evidence type="ECO:0000256" key="2">
    <source>
        <dbReference type="SAM" id="Phobius"/>
    </source>
</evidence>
<dbReference type="Proteomes" id="UP000608955">
    <property type="component" value="Unassembled WGS sequence"/>
</dbReference>
<keyword evidence="4" id="KW-1185">Reference proteome</keyword>
<dbReference type="EMBL" id="BMVF01000010">
    <property type="protein sequence ID" value="GHD91364.1"/>
    <property type="molecule type" value="Genomic_DNA"/>
</dbReference>
<gene>
    <name evidence="3" type="ORF">GCM10010508_39930</name>
</gene>
<reference evidence="3" key="2">
    <citation type="submission" date="2020-09" db="EMBL/GenBank/DDBJ databases">
        <authorList>
            <person name="Sun Q."/>
            <person name="Ohkuma M."/>
        </authorList>
    </citation>
    <scope>NUCLEOTIDE SEQUENCE</scope>
    <source>
        <strain evidence="3">JCM 4654</strain>
    </source>
</reference>